<dbReference type="InterPro" id="IPR002035">
    <property type="entry name" value="VWF_A"/>
</dbReference>
<feature type="domain" description="VWFA" evidence="2">
    <location>
        <begin position="108"/>
        <end position="163"/>
    </location>
</feature>
<proteinExistence type="predicted"/>
<evidence type="ECO:0000313" key="3">
    <source>
        <dbReference type="Proteomes" id="UP000887577"/>
    </source>
</evidence>
<dbReference type="Gene3D" id="3.40.50.410">
    <property type="entry name" value="von Willebrand factor, type A domain"/>
    <property type="match status" value="1"/>
</dbReference>
<dbReference type="SUPFAM" id="SSF53300">
    <property type="entry name" value="vWA-like"/>
    <property type="match status" value="1"/>
</dbReference>
<keyword evidence="3" id="KW-1185">Reference proteome</keyword>
<dbReference type="PROSITE" id="PS50234">
    <property type="entry name" value="VWFA"/>
    <property type="match status" value="1"/>
</dbReference>
<feature type="compositionally biased region" description="Polar residues" evidence="1">
    <location>
        <begin position="1"/>
        <end position="73"/>
    </location>
</feature>
<evidence type="ECO:0000259" key="2">
    <source>
        <dbReference type="PROSITE" id="PS50234"/>
    </source>
</evidence>
<dbReference type="AlphaFoldDB" id="A0A914Y6C3"/>
<dbReference type="InterPro" id="IPR036465">
    <property type="entry name" value="vWFA_dom_sf"/>
</dbReference>
<protein>
    <submittedName>
        <fullName evidence="4">VWFA domain-containing protein</fullName>
    </submittedName>
</protein>
<dbReference type="Pfam" id="PF00092">
    <property type="entry name" value="VWA"/>
    <property type="match status" value="1"/>
</dbReference>
<accession>A0A914Y6C3</accession>
<dbReference type="WBParaSite" id="PSU_v2.g14804.t1">
    <property type="protein sequence ID" value="PSU_v2.g14804.t1"/>
    <property type="gene ID" value="PSU_v2.g14804"/>
</dbReference>
<reference evidence="4" key="1">
    <citation type="submission" date="2022-11" db="UniProtKB">
        <authorList>
            <consortium name="WormBaseParasite"/>
        </authorList>
    </citation>
    <scope>IDENTIFICATION</scope>
</reference>
<dbReference type="Proteomes" id="UP000887577">
    <property type="component" value="Unplaced"/>
</dbReference>
<name>A0A914Y6C3_9BILA</name>
<feature type="region of interest" description="Disordered" evidence="1">
    <location>
        <begin position="1"/>
        <end position="92"/>
    </location>
</feature>
<evidence type="ECO:0000256" key="1">
    <source>
        <dbReference type="SAM" id="MobiDB-lite"/>
    </source>
</evidence>
<sequence>MIPENLSTQPEQPATSVSNLPTSQNPQETSSTDNPENSSTNTPMEPTNASVTSSEATNLPDSTTFKPSTEEVPQTTAIQQEETTTDSTVSSNALGTLCSTNTTGAWLDLVFVLDTSAVFTTTKLNQFGGLIAGLLRRFTIDQNIERSTRIAIITYATRISCTI</sequence>
<evidence type="ECO:0000313" key="4">
    <source>
        <dbReference type="WBParaSite" id="PSU_v2.g14804.t1"/>
    </source>
</evidence>
<organism evidence="3 4">
    <name type="scientific">Panagrolaimus superbus</name>
    <dbReference type="NCBI Taxonomy" id="310955"/>
    <lineage>
        <taxon>Eukaryota</taxon>
        <taxon>Metazoa</taxon>
        <taxon>Ecdysozoa</taxon>
        <taxon>Nematoda</taxon>
        <taxon>Chromadorea</taxon>
        <taxon>Rhabditida</taxon>
        <taxon>Tylenchina</taxon>
        <taxon>Panagrolaimomorpha</taxon>
        <taxon>Panagrolaimoidea</taxon>
        <taxon>Panagrolaimidae</taxon>
        <taxon>Panagrolaimus</taxon>
    </lineage>
</organism>